<protein>
    <submittedName>
        <fullName evidence="13">Cytochrome P450</fullName>
    </submittedName>
</protein>
<proteinExistence type="evidence at transcript level"/>
<keyword evidence="9 12" id="KW-0503">Monooxygenase</keyword>
<evidence type="ECO:0000256" key="10">
    <source>
        <dbReference type="ARBA" id="ARBA00023136"/>
    </source>
</evidence>
<keyword evidence="3 11" id="KW-0349">Heme</keyword>
<dbReference type="InterPro" id="IPR036396">
    <property type="entry name" value="Cyt_P450_sf"/>
</dbReference>
<evidence type="ECO:0000256" key="3">
    <source>
        <dbReference type="ARBA" id="ARBA00022617"/>
    </source>
</evidence>
<dbReference type="FunFam" id="1.10.630.10:FF:000007">
    <property type="entry name" value="Cytochrome P450 76C4"/>
    <property type="match status" value="1"/>
</dbReference>
<evidence type="ECO:0000256" key="9">
    <source>
        <dbReference type="ARBA" id="ARBA00023033"/>
    </source>
</evidence>
<dbReference type="GO" id="GO:0005506">
    <property type="term" value="F:iron ion binding"/>
    <property type="evidence" value="ECO:0007669"/>
    <property type="project" value="InterPro"/>
</dbReference>
<dbReference type="GO" id="GO:0004497">
    <property type="term" value="F:monooxygenase activity"/>
    <property type="evidence" value="ECO:0007669"/>
    <property type="project" value="UniProtKB-KW"/>
</dbReference>
<evidence type="ECO:0000256" key="7">
    <source>
        <dbReference type="ARBA" id="ARBA00023002"/>
    </source>
</evidence>
<evidence type="ECO:0000256" key="6">
    <source>
        <dbReference type="ARBA" id="ARBA00022989"/>
    </source>
</evidence>
<evidence type="ECO:0000256" key="5">
    <source>
        <dbReference type="ARBA" id="ARBA00022723"/>
    </source>
</evidence>
<evidence type="ECO:0000313" key="13">
    <source>
        <dbReference type="EMBL" id="BAX34692.1"/>
    </source>
</evidence>
<keyword evidence="7 12" id="KW-0560">Oxidoreductase</keyword>
<evidence type="ECO:0000256" key="2">
    <source>
        <dbReference type="ARBA" id="ARBA00010617"/>
    </source>
</evidence>
<dbReference type="Gene3D" id="1.10.630.10">
    <property type="entry name" value="Cytochrome P450"/>
    <property type="match status" value="1"/>
</dbReference>
<dbReference type="PRINTS" id="PR00385">
    <property type="entry name" value="P450"/>
</dbReference>
<comment type="subcellular location">
    <subcellularLocation>
        <location evidence="1">Membrane</location>
        <topology evidence="1">Single-pass membrane protein</topology>
    </subcellularLocation>
</comment>
<dbReference type="PANTHER" id="PTHR47950">
    <property type="entry name" value="CYTOCHROME P450, FAMILY 76, SUBFAMILY C, POLYPEPTIDE 5-RELATED"/>
    <property type="match status" value="1"/>
</dbReference>
<dbReference type="Pfam" id="PF00067">
    <property type="entry name" value="p450"/>
    <property type="match status" value="1"/>
</dbReference>
<comment type="cofactor">
    <cofactor evidence="11">
        <name>heme</name>
        <dbReference type="ChEBI" id="CHEBI:30413"/>
    </cofactor>
</comment>
<dbReference type="GO" id="GO:0016705">
    <property type="term" value="F:oxidoreductase activity, acting on paired donors, with incorporation or reduction of molecular oxygen"/>
    <property type="evidence" value="ECO:0007669"/>
    <property type="project" value="InterPro"/>
</dbReference>
<dbReference type="PROSITE" id="PS00086">
    <property type="entry name" value="CYTOCHROME_P450"/>
    <property type="match status" value="1"/>
</dbReference>
<feature type="binding site" description="axial binding residue" evidence="11">
    <location>
        <position position="443"/>
    </location>
    <ligand>
        <name>heme</name>
        <dbReference type="ChEBI" id="CHEBI:30413"/>
    </ligand>
    <ligandPart>
        <name>Fe</name>
        <dbReference type="ChEBI" id="CHEBI:18248"/>
    </ligandPart>
</feature>
<sequence>MDPITLSQLLCFVIFAWLCNLWPNLRLSRTRKLKLPPGPYPYPIIGNILQITKNPHKTLTKLSKIYGPILSLKLVNIYVVVVSSPEIAKEMLVKHDHALSIRPVPVAAQAHGHDKISVAFLPVGSQWRKLRKICREQMFSTPRLDASRRLRTEKLHQLRDCVLECCLAGRAVDIEKAAFVTALNLMSTTLFSVDFAGYDSSSGQELKEIVQGVVKSISAPNLADYFPILELIDPQGIKKRADFCVGKLLGIFDSIMDERLKSREKGCPRKNDLLEALLDLSQGDEYNLSYDEIKHLLLDLFLGGTDTTSNMVDWVMTELLLNPIKLSKLKAELRSFWTGDEKIVEESDISRLPYLQAVIKEVFRYHPPAPFLIPHKVEFDIEVDGYTIPKDAEVIVNAWGIGRDPIVWSNPDSFEPERFLDSEIETRGQDFVLIPFGSGRRICPGFPLAQRMIHIMVGTLVRNFDWEVEELDTTEKFGLSLRRVVPLKAFPIVRTY</sequence>
<dbReference type="PANTHER" id="PTHR47950:SF4">
    <property type="entry name" value="GERANIOL 8-HYDROXYLASE-LIKE"/>
    <property type="match status" value="1"/>
</dbReference>
<accession>A0A1W7HBS5</accession>
<organism evidence="13">
    <name type="scientific">Scoparia dulcis</name>
    <name type="common">Sweet broom</name>
    <name type="synonym">Capraria dulcis</name>
    <dbReference type="NCBI Taxonomy" id="107240"/>
    <lineage>
        <taxon>Eukaryota</taxon>
        <taxon>Viridiplantae</taxon>
        <taxon>Streptophyta</taxon>
        <taxon>Embryophyta</taxon>
        <taxon>Tracheophyta</taxon>
        <taxon>Spermatophyta</taxon>
        <taxon>Magnoliopsida</taxon>
        <taxon>eudicotyledons</taxon>
        <taxon>Gunneridae</taxon>
        <taxon>Pentapetalae</taxon>
        <taxon>asterids</taxon>
        <taxon>lamiids</taxon>
        <taxon>Lamiales</taxon>
        <taxon>Plantaginaceae</taxon>
        <taxon>Gratioleae</taxon>
        <taxon>Scoparia</taxon>
    </lineage>
</organism>
<keyword evidence="5 11" id="KW-0479">Metal-binding</keyword>
<dbReference type="GO" id="GO:0016020">
    <property type="term" value="C:membrane"/>
    <property type="evidence" value="ECO:0007669"/>
    <property type="project" value="UniProtKB-SubCell"/>
</dbReference>
<comment type="similarity">
    <text evidence="2 12">Belongs to the cytochrome P450 family.</text>
</comment>
<evidence type="ECO:0000256" key="12">
    <source>
        <dbReference type="RuleBase" id="RU000461"/>
    </source>
</evidence>
<dbReference type="GO" id="GO:0020037">
    <property type="term" value="F:heme binding"/>
    <property type="evidence" value="ECO:0007669"/>
    <property type="project" value="InterPro"/>
</dbReference>
<dbReference type="InterPro" id="IPR002401">
    <property type="entry name" value="Cyt_P450_E_grp-I"/>
</dbReference>
<keyword evidence="8 11" id="KW-0408">Iron</keyword>
<dbReference type="EMBL" id="FX983067">
    <property type="protein sequence ID" value="BAX34692.1"/>
    <property type="molecule type" value="mRNA"/>
</dbReference>
<keyword evidence="4" id="KW-0812">Transmembrane</keyword>
<evidence type="ECO:0000256" key="11">
    <source>
        <dbReference type="PIRSR" id="PIRSR602401-1"/>
    </source>
</evidence>
<keyword evidence="6" id="KW-1133">Transmembrane helix</keyword>
<dbReference type="InterPro" id="IPR017972">
    <property type="entry name" value="Cyt_P450_CS"/>
</dbReference>
<evidence type="ECO:0000256" key="1">
    <source>
        <dbReference type="ARBA" id="ARBA00004167"/>
    </source>
</evidence>
<dbReference type="CDD" id="cd11073">
    <property type="entry name" value="CYP76-like"/>
    <property type="match status" value="1"/>
</dbReference>
<dbReference type="AlphaFoldDB" id="A0A1W7HBS5"/>
<evidence type="ECO:0000256" key="4">
    <source>
        <dbReference type="ARBA" id="ARBA00022692"/>
    </source>
</evidence>
<name>A0A1W7HBS5_SCODU</name>
<dbReference type="InterPro" id="IPR001128">
    <property type="entry name" value="Cyt_P450"/>
</dbReference>
<reference evidence="13" key="1">
    <citation type="journal article" date="2017" name="Sci. Rep.">
        <title>Elucidation of terpenoid metabolism in Scoparia dulcis by RNA-seq analysis.</title>
        <authorList>
            <person name="Yamamura Y."/>
            <person name="Kurosaki F."/>
            <person name="Lee J.B."/>
        </authorList>
    </citation>
    <scope>NUCLEOTIDE SEQUENCE</scope>
    <source>
        <tissue evidence="13">Mixture of leaf and root</tissue>
    </source>
</reference>
<keyword evidence="10" id="KW-0472">Membrane</keyword>
<evidence type="ECO:0000256" key="8">
    <source>
        <dbReference type="ARBA" id="ARBA00023004"/>
    </source>
</evidence>
<dbReference type="SUPFAM" id="SSF48264">
    <property type="entry name" value="Cytochrome P450"/>
    <property type="match status" value="1"/>
</dbReference>
<dbReference type="PRINTS" id="PR00463">
    <property type="entry name" value="EP450I"/>
</dbReference>